<dbReference type="InterPro" id="IPR033453">
    <property type="entry name" value="Glyco_hydro_30_TIM-barrel"/>
</dbReference>
<comment type="similarity">
    <text evidence="1 4">Belongs to the glycosyl hydrolase 30 family.</text>
</comment>
<evidence type="ECO:0000256" key="3">
    <source>
        <dbReference type="ARBA" id="ARBA00022801"/>
    </source>
</evidence>
<dbReference type="Proteomes" id="UP000000555">
    <property type="component" value="Chromosome"/>
</dbReference>
<feature type="domain" description="Glycosyl hydrolase family 30 beta sandwich" evidence="6">
    <location>
        <begin position="380"/>
        <end position="440"/>
    </location>
</feature>
<evidence type="ECO:0000259" key="5">
    <source>
        <dbReference type="Pfam" id="PF02055"/>
    </source>
</evidence>
<dbReference type="Gene3D" id="3.20.20.80">
    <property type="entry name" value="Glycosidases"/>
    <property type="match status" value="1"/>
</dbReference>
<dbReference type="PRINTS" id="PR00843">
    <property type="entry name" value="GLHYDRLASE30"/>
</dbReference>
<dbReference type="InterPro" id="IPR033452">
    <property type="entry name" value="GH30_C"/>
</dbReference>
<keyword evidence="8" id="KW-1185">Reference proteome</keyword>
<name>Q8R5Q0_CALS4</name>
<dbReference type="OrthoDB" id="9806701at2"/>
<dbReference type="GO" id="GO:0006680">
    <property type="term" value="P:glucosylceramide catabolic process"/>
    <property type="evidence" value="ECO:0007669"/>
    <property type="project" value="TreeGrafter"/>
</dbReference>
<dbReference type="Pfam" id="PF17189">
    <property type="entry name" value="Glyco_hydro_30C"/>
    <property type="match status" value="1"/>
</dbReference>
<dbReference type="eggNOG" id="COG5520">
    <property type="taxonomic scope" value="Bacteria"/>
</dbReference>
<accession>Q8R5Q0</accession>
<dbReference type="PANTHER" id="PTHR11069:SF23">
    <property type="entry name" value="LYSOSOMAL ACID GLUCOSYLCERAMIDASE"/>
    <property type="match status" value="1"/>
</dbReference>
<keyword evidence="2" id="KW-0732">Signal</keyword>
<gene>
    <name evidence="7" type="ordered locus">TTE2348</name>
</gene>
<evidence type="ECO:0000259" key="6">
    <source>
        <dbReference type="Pfam" id="PF17189"/>
    </source>
</evidence>
<evidence type="ECO:0000313" key="7">
    <source>
        <dbReference type="EMBL" id="AAM25489.1"/>
    </source>
</evidence>
<dbReference type="GO" id="GO:0016020">
    <property type="term" value="C:membrane"/>
    <property type="evidence" value="ECO:0007669"/>
    <property type="project" value="GOC"/>
</dbReference>
<dbReference type="Pfam" id="PF02055">
    <property type="entry name" value="Glyco_hydro_30"/>
    <property type="match status" value="1"/>
</dbReference>
<dbReference type="RefSeq" id="WP_011026390.1">
    <property type="nucleotide sequence ID" value="NC_003869.1"/>
</dbReference>
<dbReference type="HOGENOM" id="CLU_014379_1_1_9"/>
<feature type="domain" description="Glycosyl hydrolase family 30 TIM-barrel" evidence="5">
    <location>
        <begin position="46"/>
        <end position="377"/>
    </location>
</feature>
<dbReference type="GO" id="GO:0004348">
    <property type="term" value="F:glucosylceramidase activity"/>
    <property type="evidence" value="ECO:0007669"/>
    <property type="project" value="InterPro"/>
</dbReference>
<dbReference type="AlphaFoldDB" id="Q8R5Q0"/>
<evidence type="ECO:0000256" key="1">
    <source>
        <dbReference type="ARBA" id="ARBA00005382"/>
    </source>
</evidence>
<protein>
    <submittedName>
        <fullName evidence="7">O-Glycosyl hydrolase family 30</fullName>
    </submittedName>
</protein>
<reference evidence="7 8" key="1">
    <citation type="journal article" date="2002" name="Genome Res.">
        <title>A complete sequence of the T. tengcongensis genome.</title>
        <authorList>
            <person name="Bao Q."/>
            <person name="Tian Y."/>
            <person name="Li W."/>
            <person name="Xu Z."/>
            <person name="Xuan Z."/>
            <person name="Hu S."/>
            <person name="Dong W."/>
            <person name="Yang J."/>
            <person name="Chen Y."/>
            <person name="Xue Y."/>
            <person name="Xu Y."/>
            <person name="Lai X."/>
            <person name="Huang L."/>
            <person name="Dong X."/>
            <person name="Ma Y."/>
            <person name="Ling L."/>
            <person name="Tan H."/>
            <person name="Chen R."/>
            <person name="Wang J."/>
            <person name="Yu J."/>
            <person name="Yang H."/>
        </authorList>
    </citation>
    <scope>NUCLEOTIDE SEQUENCE [LARGE SCALE GENOMIC DNA]</scope>
    <source>
        <strain evidence="8">DSM 15242 / JCM 11007 / NBRC 100824 / MB4</strain>
    </source>
</reference>
<dbReference type="PANTHER" id="PTHR11069">
    <property type="entry name" value="GLUCOSYLCERAMIDASE"/>
    <property type="match status" value="1"/>
</dbReference>
<evidence type="ECO:0000256" key="4">
    <source>
        <dbReference type="RuleBase" id="RU361188"/>
    </source>
</evidence>
<keyword evidence="3 4" id="KW-0378">Hydrolase</keyword>
<organism evidence="7 8">
    <name type="scientific">Caldanaerobacter subterraneus subsp. tengcongensis (strain DSM 15242 / JCM 11007 / NBRC 100824 / MB4)</name>
    <name type="common">Thermoanaerobacter tengcongensis</name>
    <dbReference type="NCBI Taxonomy" id="273068"/>
    <lineage>
        <taxon>Bacteria</taxon>
        <taxon>Bacillati</taxon>
        <taxon>Bacillota</taxon>
        <taxon>Clostridia</taxon>
        <taxon>Thermoanaerobacterales</taxon>
        <taxon>Thermoanaerobacteraceae</taxon>
        <taxon>Caldanaerobacter</taxon>
    </lineage>
</organism>
<dbReference type="CAZy" id="GH30">
    <property type="family name" value="Glycoside Hydrolase Family 30"/>
</dbReference>
<proteinExistence type="inferred from homology"/>
<keyword evidence="4" id="KW-0326">Glycosidase</keyword>
<evidence type="ECO:0000313" key="8">
    <source>
        <dbReference type="Proteomes" id="UP000000555"/>
    </source>
</evidence>
<dbReference type="InterPro" id="IPR017853">
    <property type="entry name" value="GH"/>
</dbReference>
<sequence length="443" mass="51341">MKITGYVTARDYNIPFSKLEKIEKADTKRPDSFVKIYPDEELEEVIGFGGALTEAAAFNILSLPEEKQEKILKAYFDEKEGLGYKLVRIHMNSCDFSLESYSCDDVEGDVELKHFNIERDKKWVIPLLKKIKRYVPDLKVLVSPWSPPAWMKTNNDMKYGGKLKEEYKKTWAEFFVKFIKAYQEEGIDIWAVTVQNEPMAVQIWESCIYTAEEERDFVKYYLGPTLLENGLSHIKILIWDHNKDIIYERVKTILEDKEAAKYVWGVGFHWYAGDHFEQLKKIKEEFPHIKLVFTEGTQEGGVNLGSWNLGERYAHEIIGDFNNYTIGFFDWNIVLDTMGGPNHVKNYCDAPIIVDTEKKEIFYQSSYYYIGHFSKFIKPGSKTIKSEILDPRLEILSAKTPEGKIIVVVMNKTEENIDILLDIGGDLYNAPSIKKSIETFVIN</sequence>
<dbReference type="InterPro" id="IPR001139">
    <property type="entry name" value="Glyco_hydro_30"/>
</dbReference>
<dbReference type="STRING" id="273068.TTE2348"/>
<dbReference type="EMBL" id="AE008691">
    <property type="protein sequence ID" value="AAM25489.1"/>
    <property type="molecule type" value="Genomic_DNA"/>
</dbReference>
<dbReference type="SUPFAM" id="SSF51445">
    <property type="entry name" value="(Trans)glycosidases"/>
    <property type="match status" value="1"/>
</dbReference>
<evidence type="ECO:0000256" key="2">
    <source>
        <dbReference type="ARBA" id="ARBA00022729"/>
    </source>
</evidence>
<dbReference type="KEGG" id="tte:TTE2348"/>